<evidence type="ECO:0000313" key="1">
    <source>
        <dbReference type="EMBL" id="HIP56693.1"/>
    </source>
</evidence>
<dbReference type="AlphaFoldDB" id="A0A832Z2E4"/>
<sequence length="119" mass="13722">MPMRNFPEIEVTHFTVTLVYGDTAKDVLLDIESVMNCEDAECAWELLEMCLSDVEFWSLGPLKAIEIVMLLHGKGLIYRFDRGSILLILHRRDIDVWTIIRNMASSYQAVNLIEIPLDH</sequence>
<protein>
    <submittedName>
        <fullName evidence="1">Uncharacterized protein</fullName>
    </submittedName>
</protein>
<accession>A0A832Z2E4</accession>
<gene>
    <name evidence="1" type="ORF">EYH02_01270</name>
</gene>
<comment type="caution">
    <text evidence="1">The sequence shown here is derived from an EMBL/GenBank/DDBJ whole genome shotgun (WGS) entry which is preliminary data.</text>
</comment>
<proteinExistence type="predicted"/>
<reference evidence="1" key="1">
    <citation type="journal article" date="2020" name="ISME J.">
        <title>Gammaproteobacteria mediating utilization of methyl-, sulfur- and petroleum organic compounds in deep ocean hydrothermal plumes.</title>
        <authorList>
            <person name="Zhou Z."/>
            <person name="Liu Y."/>
            <person name="Pan J."/>
            <person name="Cron B.R."/>
            <person name="Toner B.M."/>
            <person name="Anantharaman K."/>
            <person name="Breier J.A."/>
            <person name="Dick G.J."/>
            <person name="Li M."/>
        </authorList>
    </citation>
    <scope>NUCLEOTIDE SEQUENCE</scope>
    <source>
        <strain evidence="1">SZUA-1435</strain>
    </source>
</reference>
<evidence type="ECO:0000313" key="2">
    <source>
        <dbReference type="Proteomes" id="UP000605805"/>
    </source>
</evidence>
<organism evidence="1 2">
    <name type="scientific">Ignisphaera aggregans</name>
    <dbReference type="NCBI Taxonomy" id="334771"/>
    <lineage>
        <taxon>Archaea</taxon>
        <taxon>Thermoproteota</taxon>
        <taxon>Thermoprotei</taxon>
        <taxon>Desulfurococcales</taxon>
        <taxon>Desulfurococcaceae</taxon>
        <taxon>Ignisphaera</taxon>
    </lineage>
</organism>
<dbReference type="EMBL" id="DQTV01000029">
    <property type="protein sequence ID" value="HIP56693.1"/>
    <property type="molecule type" value="Genomic_DNA"/>
</dbReference>
<name>A0A832Z2E4_9CREN</name>
<dbReference type="Proteomes" id="UP000605805">
    <property type="component" value="Unassembled WGS sequence"/>
</dbReference>